<dbReference type="GO" id="GO:0004222">
    <property type="term" value="F:metalloendopeptidase activity"/>
    <property type="evidence" value="ECO:0007669"/>
    <property type="project" value="InterPro"/>
</dbReference>
<feature type="transmembrane region" description="Helical" evidence="11">
    <location>
        <begin position="232"/>
        <end position="255"/>
    </location>
</feature>
<evidence type="ECO:0000256" key="8">
    <source>
        <dbReference type="ARBA" id="ARBA00022989"/>
    </source>
</evidence>
<keyword evidence="10 11" id="KW-0472">Membrane</keyword>
<accession>A0A916YNI3</accession>
<reference evidence="13" key="1">
    <citation type="journal article" date="2014" name="Int. J. Syst. Evol. Microbiol.">
        <title>Complete genome sequence of Corynebacterium casei LMG S-19264T (=DSM 44701T), isolated from a smear-ripened cheese.</title>
        <authorList>
            <consortium name="US DOE Joint Genome Institute (JGI-PGF)"/>
            <person name="Walter F."/>
            <person name="Albersmeier A."/>
            <person name="Kalinowski J."/>
            <person name="Ruckert C."/>
        </authorList>
    </citation>
    <scope>NUCLEOTIDE SEQUENCE</scope>
    <source>
        <strain evidence="13">CGMCC 1.15958</strain>
    </source>
</reference>
<evidence type="ECO:0000313" key="13">
    <source>
        <dbReference type="EMBL" id="GGD53794.1"/>
    </source>
</evidence>
<dbReference type="InterPro" id="IPR050083">
    <property type="entry name" value="HtpX_protease"/>
</dbReference>
<dbReference type="AlphaFoldDB" id="A0A916YNI3"/>
<evidence type="ECO:0000256" key="7">
    <source>
        <dbReference type="ARBA" id="ARBA00022833"/>
    </source>
</evidence>
<dbReference type="Proteomes" id="UP000609064">
    <property type="component" value="Unassembled WGS sequence"/>
</dbReference>
<keyword evidence="9" id="KW-0482">Metalloprotease</keyword>
<proteinExistence type="predicted"/>
<keyword evidence="5" id="KW-0479">Metal-binding</keyword>
<keyword evidence="3" id="KW-0645">Protease</keyword>
<dbReference type="RefSeq" id="WP_188765678.1">
    <property type="nucleotide sequence ID" value="NZ_BMKK01000003.1"/>
</dbReference>
<keyword evidence="2" id="KW-1003">Cell membrane</keyword>
<dbReference type="Gene3D" id="3.30.2010.10">
    <property type="entry name" value="Metalloproteases ('zincins'), catalytic domain"/>
    <property type="match status" value="1"/>
</dbReference>
<keyword evidence="6" id="KW-0378">Hydrolase</keyword>
<evidence type="ECO:0000313" key="14">
    <source>
        <dbReference type="Proteomes" id="UP000609064"/>
    </source>
</evidence>
<evidence type="ECO:0000256" key="10">
    <source>
        <dbReference type="ARBA" id="ARBA00023136"/>
    </source>
</evidence>
<dbReference type="InterPro" id="IPR001915">
    <property type="entry name" value="Peptidase_M48"/>
</dbReference>
<feature type="domain" description="Peptidase M48" evidence="12">
    <location>
        <begin position="164"/>
        <end position="384"/>
    </location>
</feature>
<dbReference type="PANTHER" id="PTHR43221:SF2">
    <property type="entry name" value="PROTEASE HTPX HOMOLOG"/>
    <property type="match status" value="1"/>
</dbReference>
<dbReference type="GO" id="GO:0006508">
    <property type="term" value="P:proteolysis"/>
    <property type="evidence" value="ECO:0007669"/>
    <property type="project" value="UniProtKB-KW"/>
</dbReference>
<dbReference type="CDD" id="cd07328">
    <property type="entry name" value="M48_Ste24p_like"/>
    <property type="match status" value="1"/>
</dbReference>
<evidence type="ECO:0000256" key="6">
    <source>
        <dbReference type="ARBA" id="ARBA00022801"/>
    </source>
</evidence>
<dbReference type="PANTHER" id="PTHR43221">
    <property type="entry name" value="PROTEASE HTPX"/>
    <property type="match status" value="1"/>
</dbReference>
<dbReference type="GO" id="GO:0046872">
    <property type="term" value="F:metal ion binding"/>
    <property type="evidence" value="ECO:0007669"/>
    <property type="project" value="UniProtKB-KW"/>
</dbReference>
<reference evidence="13" key="2">
    <citation type="submission" date="2020-09" db="EMBL/GenBank/DDBJ databases">
        <authorList>
            <person name="Sun Q."/>
            <person name="Zhou Y."/>
        </authorList>
    </citation>
    <scope>NUCLEOTIDE SEQUENCE</scope>
    <source>
        <strain evidence="13">CGMCC 1.15958</strain>
    </source>
</reference>
<gene>
    <name evidence="13" type="ORF">GCM10011514_17450</name>
</gene>
<comment type="caution">
    <text evidence="13">The sequence shown here is derived from an EMBL/GenBank/DDBJ whole genome shotgun (WGS) entry which is preliminary data.</text>
</comment>
<evidence type="ECO:0000256" key="3">
    <source>
        <dbReference type="ARBA" id="ARBA00022670"/>
    </source>
</evidence>
<sequence length="712" mass="82625">MSNRFYPSSPLIKDYTFLKPSASFIKNVGSVFTAILLFAGSYMFLVAVGVLFLYLCVLGAIAILTAKIHWITLALALGILAFGVMFFAFLLKFIFMVKRNNHENRLEINRNDHPKLFDFIDQLTNEVQAPKPKKIFLIPDVNASVFYDSSFWSMFLPVRKNLQIGMGLINTVNLSEFKAIMAHEFGHFSQRSMKLGSYVYTVNQIIYHLVYIRDKWDDTLDSWADSTKSGNTFMLVFGFFAIITRALVNVVRSILDTLYQFINKRYMALSREMEYNADLIAVSAAGTETAITALRRIDVGNAAYSRTLGYLNEAIQEDKLTDNVYSLQKSFIERICTENNLATSNSLPIVDDAFAKKMVPQSRIVYRDQWASHPDQDEREANIKTVNLEAQISDDSAWVLFDNAEKWQKKMTNVLYASAVEAEKKYAVLDDTEVHQDIDEKNARYEFPLQYKGFYNNRFLYEIDYSAAINEAKNAELNFDEIYNDENTAQISQYFNNINDLRTLEQIRDKAIDTRSFDFDGVKYEREDVQQVIDNLSTEIETQKKWLEDLDKKAFLYHYGLSEKQNKVEEFKQKQGDYQNLSKERDKYLQLVHQVEEWMYRLRTKQQWDEYEMPSLNNGMIELYENAQAAFSESTKLSISPKIHQQEINDSYSNYLLSEPIADLSSGFEQGQFIKIYNQIYGMYNKANSLSVESLYELIKFQSTMIIKSEIK</sequence>
<comment type="cofactor">
    <cofactor evidence="1">
        <name>Zn(2+)</name>
        <dbReference type="ChEBI" id="CHEBI:29105"/>
    </cofactor>
</comment>
<evidence type="ECO:0000259" key="12">
    <source>
        <dbReference type="Pfam" id="PF01435"/>
    </source>
</evidence>
<dbReference type="Pfam" id="PF01435">
    <property type="entry name" value="Peptidase_M48"/>
    <property type="match status" value="1"/>
</dbReference>
<keyword evidence="7" id="KW-0862">Zinc</keyword>
<dbReference type="EMBL" id="BMKK01000003">
    <property type="protein sequence ID" value="GGD53794.1"/>
    <property type="molecule type" value="Genomic_DNA"/>
</dbReference>
<evidence type="ECO:0000256" key="9">
    <source>
        <dbReference type="ARBA" id="ARBA00023049"/>
    </source>
</evidence>
<evidence type="ECO:0000256" key="2">
    <source>
        <dbReference type="ARBA" id="ARBA00022475"/>
    </source>
</evidence>
<keyword evidence="14" id="KW-1185">Reference proteome</keyword>
<evidence type="ECO:0000256" key="4">
    <source>
        <dbReference type="ARBA" id="ARBA00022692"/>
    </source>
</evidence>
<feature type="transmembrane region" description="Helical" evidence="11">
    <location>
        <begin position="31"/>
        <end position="64"/>
    </location>
</feature>
<feature type="transmembrane region" description="Helical" evidence="11">
    <location>
        <begin position="70"/>
        <end position="95"/>
    </location>
</feature>
<evidence type="ECO:0000256" key="11">
    <source>
        <dbReference type="SAM" id="Phobius"/>
    </source>
</evidence>
<evidence type="ECO:0000256" key="1">
    <source>
        <dbReference type="ARBA" id="ARBA00001947"/>
    </source>
</evidence>
<keyword evidence="4 11" id="KW-0812">Transmembrane</keyword>
<evidence type="ECO:0000256" key="5">
    <source>
        <dbReference type="ARBA" id="ARBA00022723"/>
    </source>
</evidence>
<name>A0A916YNI3_9BACT</name>
<protein>
    <recommendedName>
        <fullName evidence="12">Peptidase M48 domain-containing protein</fullName>
    </recommendedName>
</protein>
<organism evidence="13 14">
    <name type="scientific">Emticicia aquatilis</name>
    <dbReference type="NCBI Taxonomy" id="1537369"/>
    <lineage>
        <taxon>Bacteria</taxon>
        <taxon>Pseudomonadati</taxon>
        <taxon>Bacteroidota</taxon>
        <taxon>Cytophagia</taxon>
        <taxon>Cytophagales</taxon>
        <taxon>Leadbetterellaceae</taxon>
        <taxon>Emticicia</taxon>
    </lineage>
</organism>
<keyword evidence="8 11" id="KW-1133">Transmembrane helix</keyword>